<dbReference type="EMBL" id="CABWLH010000010">
    <property type="protein sequence ID" value="VXC18746.1"/>
    <property type="molecule type" value="Genomic_DNA"/>
</dbReference>
<gene>
    <name evidence="3" type="primary">yvcN</name>
    <name evidence="3" type="ORF">BACI348_50487</name>
</gene>
<dbReference type="Pfam" id="PF00797">
    <property type="entry name" value="Acetyltransf_2"/>
    <property type="match status" value="1"/>
</dbReference>
<sequence length="250" mass="28164">MIQSAFLRKIGYEAASITFDQLPDLLRKMAYTFPFENRSVVGKHAYALDQEGLKHHLLEGSRGGLCYDLNPLLYYVLKEAGLAVQLVQGTVYNKEAEKWALDGTHVAIVLQHHHERYLIDAGFGVNLPLQPVPFTGEWVEAPSLRFRVNAEETEKGTHLLQLDRGAGAETGYAFTLKEVGEDTLVQLRHEIYENEASPFNKRLLASKLTPTGRVIVTEDHVTIHEQEEVSKNLLSQPFEVYVQTHLAPKS</sequence>
<dbReference type="EC" id="2.3.1.-" evidence="3"/>
<organism evidence="3 4">
    <name type="scientific">Bacillus altitudinis</name>
    <dbReference type="NCBI Taxonomy" id="293387"/>
    <lineage>
        <taxon>Bacteria</taxon>
        <taxon>Bacillati</taxon>
        <taxon>Bacillota</taxon>
        <taxon>Bacilli</taxon>
        <taxon>Bacillales</taxon>
        <taxon>Bacillaceae</taxon>
        <taxon>Bacillus</taxon>
    </lineage>
</organism>
<reference evidence="3 4" key="1">
    <citation type="submission" date="2019-10" db="EMBL/GenBank/DDBJ databases">
        <authorList>
            <person name="Karimi E."/>
        </authorList>
    </citation>
    <scope>NUCLEOTIDE SEQUENCE [LARGE SCALE GENOMIC DNA]</scope>
    <source>
        <strain evidence="3">Bacillus sp. 348</strain>
    </source>
</reference>
<dbReference type="InterPro" id="IPR053710">
    <property type="entry name" value="Arylamine_NAT_domain_sf"/>
</dbReference>
<evidence type="ECO:0000313" key="4">
    <source>
        <dbReference type="Proteomes" id="UP000433089"/>
    </source>
</evidence>
<dbReference type="PRINTS" id="PR01543">
    <property type="entry name" value="ANATRNSFRASE"/>
</dbReference>
<dbReference type="PANTHER" id="PTHR11786:SF0">
    <property type="entry name" value="ARYLAMINE N-ACETYLTRANSFERASE 4-RELATED"/>
    <property type="match status" value="1"/>
</dbReference>
<dbReference type="PANTHER" id="PTHR11786">
    <property type="entry name" value="N-HYDROXYARYLAMINE O-ACETYLTRANSFERASE"/>
    <property type="match status" value="1"/>
</dbReference>
<dbReference type="GO" id="GO:0016407">
    <property type="term" value="F:acetyltransferase activity"/>
    <property type="evidence" value="ECO:0007669"/>
    <property type="project" value="InterPro"/>
</dbReference>
<name>A0A653WL39_BACAB</name>
<protein>
    <submittedName>
        <fullName evidence="3">Putative arylamine N-acetyltransferase</fullName>
        <ecNumber evidence="3">2.3.1.-</ecNumber>
    </submittedName>
</protein>
<dbReference type="Proteomes" id="UP000433089">
    <property type="component" value="Unassembled WGS sequence"/>
</dbReference>
<keyword evidence="3" id="KW-0808">Transferase</keyword>
<evidence type="ECO:0000256" key="1">
    <source>
        <dbReference type="ARBA" id="ARBA00006547"/>
    </source>
</evidence>
<comment type="similarity">
    <text evidence="1 2">Belongs to the arylamine N-acetyltransferase family.</text>
</comment>
<evidence type="ECO:0000313" key="3">
    <source>
        <dbReference type="EMBL" id="VXC18746.1"/>
    </source>
</evidence>
<keyword evidence="3" id="KW-0012">Acyltransferase</keyword>
<dbReference type="Gene3D" id="3.30.2140.20">
    <property type="match status" value="1"/>
</dbReference>
<dbReference type="RefSeq" id="WP_159160002.1">
    <property type="nucleotide sequence ID" value="NZ_LR732831.1"/>
</dbReference>
<dbReference type="AlphaFoldDB" id="A0A653WL39"/>
<proteinExistence type="inferred from homology"/>
<accession>A0A653WL39</accession>
<dbReference type="SUPFAM" id="SSF54001">
    <property type="entry name" value="Cysteine proteinases"/>
    <property type="match status" value="1"/>
</dbReference>
<dbReference type="InterPro" id="IPR001447">
    <property type="entry name" value="Arylamine_N-AcTrfase"/>
</dbReference>
<evidence type="ECO:0000256" key="2">
    <source>
        <dbReference type="RuleBase" id="RU003452"/>
    </source>
</evidence>
<dbReference type="InterPro" id="IPR038765">
    <property type="entry name" value="Papain-like_cys_pep_sf"/>
</dbReference>